<dbReference type="AlphaFoldDB" id="A0A0A1TLA8"/>
<gene>
    <name evidence="2" type="ORF">VHEMI07381</name>
</gene>
<dbReference type="OrthoDB" id="5402147at2759"/>
<feature type="region of interest" description="Disordered" evidence="1">
    <location>
        <begin position="453"/>
        <end position="489"/>
    </location>
</feature>
<feature type="region of interest" description="Disordered" evidence="1">
    <location>
        <begin position="1"/>
        <end position="70"/>
    </location>
</feature>
<evidence type="ECO:0000256" key="1">
    <source>
        <dbReference type="SAM" id="MobiDB-lite"/>
    </source>
</evidence>
<feature type="compositionally biased region" description="Low complexity" evidence="1">
    <location>
        <begin position="471"/>
        <end position="489"/>
    </location>
</feature>
<feature type="compositionally biased region" description="Polar residues" evidence="1">
    <location>
        <begin position="1"/>
        <end position="10"/>
    </location>
</feature>
<evidence type="ECO:0000313" key="3">
    <source>
        <dbReference type="Proteomes" id="UP000039046"/>
    </source>
</evidence>
<feature type="region of interest" description="Disordered" evidence="1">
    <location>
        <begin position="347"/>
        <end position="388"/>
    </location>
</feature>
<name>A0A0A1TLA8_9HYPO</name>
<dbReference type="Proteomes" id="UP000039046">
    <property type="component" value="Unassembled WGS sequence"/>
</dbReference>
<dbReference type="HOGENOM" id="CLU_017407_0_0_1"/>
<keyword evidence="3" id="KW-1185">Reference proteome</keyword>
<feature type="compositionally biased region" description="Polar residues" evidence="1">
    <location>
        <begin position="29"/>
        <end position="59"/>
    </location>
</feature>
<protein>
    <submittedName>
        <fullName evidence="2">Uncharacterized protein</fullName>
    </submittedName>
</protein>
<reference evidence="2 3" key="1">
    <citation type="journal article" date="2015" name="Genome Announc.">
        <title>Draft Genome Sequence and Gene Annotation of the Entomopathogenic Fungus Verticillium hemipterigenum.</title>
        <authorList>
            <person name="Horn F."/>
            <person name="Habel A."/>
            <person name="Scharf D.H."/>
            <person name="Dworschak J."/>
            <person name="Brakhage A.A."/>
            <person name="Guthke R."/>
            <person name="Hertweck C."/>
            <person name="Linde J."/>
        </authorList>
    </citation>
    <scope>NUCLEOTIDE SEQUENCE [LARGE SCALE GENOMIC DNA]</scope>
</reference>
<proteinExistence type="predicted"/>
<sequence>MAFQQSTRQPVQRVARPITPEAGTRTRRSSNSQLEESQTWVLFSPPTEATTASYLSGTEHSIETPGRSRLSDLGSLDTVARSTHLGDIPSSIVEDPSAEDDAELDSLDSHLPEFRSLPDGIEPNFAAGHQSQPLFPAHDGLGSFRLDRPVIGQEAQDRLYQFERFNPRKTHRRLDSAEQITLERDYSHNQEEEKRSRIEAWRLEHSRVLLDEVKRETRRRRASLASAQKHQLEETDALAWHDEDAVDNDVEDRGLIARLTRTVVKNVLGIDDKLLDILLGDVSVADDSELSATPQVSQLNENLPTDLEEQSWQLRLLETVSRELGKLVMPIPYAGLPVIPEAADVAAQEPSSRASQPEFHPTAGQTSRPVDVGGRGAQEQAEEPAAFTKEEWEQDLDIKLVFRYLVSRFKSRSTAPSVNTAYTSNTAPQDVAARIARVRQYHPLISRARPLERRTFRPSTPNSPVAMRHQSSCASQSTRRSARRSSVSSRHYWDIGGSLGTGSVIAQPGPMGSWGEV</sequence>
<dbReference type="EMBL" id="CDHN01000004">
    <property type="protein sequence ID" value="CEJ91685.1"/>
    <property type="molecule type" value="Genomic_DNA"/>
</dbReference>
<organism evidence="2 3">
    <name type="scientific">[Torrubiella] hemipterigena</name>
    <dbReference type="NCBI Taxonomy" id="1531966"/>
    <lineage>
        <taxon>Eukaryota</taxon>
        <taxon>Fungi</taxon>
        <taxon>Dikarya</taxon>
        <taxon>Ascomycota</taxon>
        <taxon>Pezizomycotina</taxon>
        <taxon>Sordariomycetes</taxon>
        <taxon>Hypocreomycetidae</taxon>
        <taxon>Hypocreales</taxon>
        <taxon>Clavicipitaceae</taxon>
        <taxon>Clavicipitaceae incertae sedis</taxon>
        <taxon>'Torrubiella' clade</taxon>
    </lineage>
</organism>
<accession>A0A0A1TLA8</accession>
<evidence type="ECO:0000313" key="2">
    <source>
        <dbReference type="EMBL" id="CEJ91685.1"/>
    </source>
</evidence>